<evidence type="ECO:0000313" key="2">
    <source>
        <dbReference type="EMBL" id="GIE49639.1"/>
    </source>
</evidence>
<organism evidence="2 3">
    <name type="scientific">Actinoplanes nipponensis</name>
    <dbReference type="NCBI Taxonomy" id="135950"/>
    <lineage>
        <taxon>Bacteria</taxon>
        <taxon>Bacillati</taxon>
        <taxon>Actinomycetota</taxon>
        <taxon>Actinomycetes</taxon>
        <taxon>Micromonosporales</taxon>
        <taxon>Micromonosporaceae</taxon>
        <taxon>Actinoplanes</taxon>
    </lineage>
</organism>
<sequence length="89" mass="9818">MALPARAETQADDPAVRERAERITRRAADGIIDQVAELGDLGLVRSTTVEVRMHRASPHGPFVTGRVSGPNGMEDPNRPSTRRWWAACR</sequence>
<comment type="caution">
    <text evidence="2">The sequence shown here is derived from an EMBL/GenBank/DDBJ whole genome shotgun (WGS) entry which is preliminary data.</text>
</comment>
<dbReference type="EMBL" id="BOMQ01000036">
    <property type="protein sequence ID" value="GIE49639.1"/>
    <property type="molecule type" value="Genomic_DNA"/>
</dbReference>
<evidence type="ECO:0000256" key="1">
    <source>
        <dbReference type="SAM" id="MobiDB-lite"/>
    </source>
</evidence>
<dbReference type="AlphaFoldDB" id="A0A919MHG2"/>
<proteinExistence type="predicted"/>
<keyword evidence="3" id="KW-1185">Reference proteome</keyword>
<protein>
    <submittedName>
        <fullName evidence="2">Uncharacterized protein</fullName>
    </submittedName>
</protein>
<reference evidence="2" key="1">
    <citation type="submission" date="2021-01" db="EMBL/GenBank/DDBJ databases">
        <title>Whole genome shotgun sequence of Actinoplanes nipponensis NBRC 14063.</title>
        <authorList>
            <person name="Komaki H."/>
            <person name="Tamura T."/>
        </authorList>
    </citation>
    <scope>NUCLEOTIDE SEQUENCE</scope>
    <source>
        <strain evidence="2">NBRC 14063</strain>
    </source>
</reference>
<accession>A0A919MHG2</accession>
<evidence type="ECO:0000313" key="3">
    <source>
        <dbReference type="Proteomes" id="UP000647172"/>
    </source>
</evidence>
<dbReference type="Proteomes" id="UP000647172">
    <property type="component" value="Unassembled WGS sequence"/>
</dbReference>
<feature type="region of interest" description="Disordered" evidence="1">
    <location>
        <begin position="56"/>
        <end position="81"/>
    </location>
</feature>
<name>A0A919MHG2_9ACTN</name>
<gene>
    <name evidence="2" type="ORF">Ani05nite_31730</name>
</gene>